<accession>A0A914D660</accession>
<name>A0A914D660_9BILA</name>
<evidence type="ECO:0000259" key="1">
    <source>
        <dbReference type="Pfam" id="PF14214"/>
    </source>
</evidence>
<dbReference type="WBParaSite" id="ACRNAN_scaffold18684.g23284.t1">
    <property type="protein sequence ID" value="ACRNAN_scaffold18684.g23284.t1"/>
    <property type="gene ID" value="ACRNAN_scaffold18684.g23284"/>
</dbReference>
<evidence type="ECO:0000313" key="3">
    <source>
        <dbReference type="WBParaSite" id="ACRNAN_scaffold18684.g23284.t1"/>
    </source>
</evidence>
<keyword evidence="2" id="KW-1185">Reference proteome</keyword>
<sequence>MKGEALKYDMPNLDLLAFPNIYPTGQFGKDQSRNVGLSDTRFIHQRMRNKDRRYQNSPYLFFLNNHQEMKNVFAAMNFAARKSKNFNQAAFLEAVINDDAQIDVKVSTLFPQLKGHGAYWRQRRLETFGSPTFFLTLNPSEKDWKELEQAEKYIGIFSEHFDHRVKTMYKFLQKKSGPFQGKIKHYWYRIEYQQRGAPHVHSVLWLDGAPVIGKSSPEEILTFISKYITCRLPNQMEERELYDLVRKYQVHRHSGLPGIQGKLYNLSRSKNEEFINDYNAPIMNAWGGGNMDIQFVSALASYVVDYVTSYVGKVEKKSSNKDDMIAEVDLSDKKALFRVAMEFFRKRTMGTLEASDRLLGHFTFSSSVAQEWLSTDLPEKRIRLLKSKSELKEVENIRLMNDSKILKNIGEDVNAASIFKDNFIDVYYPNRPKQLEDFSMYQIYTNFQ</sequence>
<proteinExistence type="predicted"/>
<dbReference type="Proteomes" id="UP000887540">
    <property type="component" value="Unplaced"/>
</dbReference>
<feature type="domain" description="Helitron helicase-like" evidence="1">
    <location>
        <begin position="46"/>
        <end position="204"/>
    </location>
</feature>
<dbReference type="AlphaFoldDB" id="A0A914D660"/>
<protein>
    <submittedName>
        <fullName evidence="3">Helitron helicase-like domain-containing protein</fullName>
    </submittedName>
</protein>
<reference evidence="3" key="1">
    <citation type="submission" date="2022-11" db="UniProtKB">
        <authorList>
            <consortium name="WormBaseParasite"/>
        </authorList>
    </citation>
    <scope>IDENTIFICATION</scope>
</reference>
<evidence type="ECO:0000313" key="2">
    <source>
        <dbReference type="Proteomes" id="UP000887540"/>
    </source>
</evidence>
<organism evidence="2 3">
    <name type="scientific">Acrobeloides nanus</name>
    <dbReference type="NCBI Taxonomy" id="290746"/>
    <lineage>
        <taxon>Eukaryota</taxon>
        <taxon>Metazoa</taxon>
        <taxon>Ecdysozoa</taxon>
        <taxon>Nematoda</taxon>
        <taxon>Chromadorea</taxon>
        <taxon>Rhabditida</taxon>
        <taxon>Tylenchina</taxon>
        <taxon>Cephalobomorpha</taxon>
        <taxon>Cephaloboidea</taxon>
        <taxon>Cephalobidae</taxon>
        <taxon>Acrobeloides</taxon>
    </lineage>
</organism>
<dbReference type="InterPro" id="IPR025476">
    <property type="entry name" value="Helitron_helicase-like"/>
</dbReference>
<dbReference type="Pfam" id="PF14214">
    <property type="entry name" value="Helitron_like_N"/>
    <property type="match status" value="1"/>
</dbReference>